<keyword evidence="2" id="KW-1185">Reference proteome</keyword>
<dbReference type="RefSeq" id="WP_346064097.1">
    <property type="nucleotide sequence ID" value="NZ_BAAADR010000045.1"/>
</dbReference>
<organism evidence="1 2">
    <name type="scientific">Halomonas salifodinae</name>
    <dbReference type="NCBI Taxonomy" id="438745"/>
    <lineage>
        <taxon>Bacteria</taxon>
        <taxon>Pseudomonadati</taxon>
        <taxon>Pseudomonadota</taxon>
        <taxon>Gammaproteobacteria</taxon>
        <taxon>Oceanospirillales</taxon>
        <taxon>Halomonadaceae</taxon>
        <taxon>Halomonas</taxon>
    </lineage>
</organism>
<gene>
    <name evidence="1" type="ORF">ACFQH5_20490</name>
</gene>
<dbReference type="Proteomes" id="UP001596411">
    <property type="component" value="Unassembled WGS sequence"/>
</dbReference>
<protein>
    <submittedName>
        <fullName evidence="1">Uncharacterized protein</fullName>
    </submittedName>
</protein>
<accession>A0ABW2F135</accession>
<proteinExistence type="predicted"/>
<reference evidence="2" key="1">
    <citation type="journal article" date="2019" name="Int. J. Syst. Evol. Microbiol.">
        <title>The Global Catalogue of Microorganisms (GCM) 10K type strain sequencing project: providing services to taxonomists for standard genome sequencing and annotation.</title>
        <authorList>
            <consortium name="The Broad Institute Genomics Platform"/>
            <consortium name="The Broad Institute Genome Sequencing Center for Infectious Disease"/>
            <person name="Wu L."/>
            <person name="Ma J."/>
        </authorList>
    </citation>
    <scope>NUCLEOTIDE SEQUENCE [LARGE SCALE GENOMIC DNA]</scope>
    <source>
        <strain evidence="2">CGMCC 1.13666</strain>
    </source>
</reference>
<evidence type="ECO:0000313" key="1">
    <source>
        <dbReference type="EMBL" id="MFC7091926.1"/>
    </source>
</evidence>
<comment type="caution">
    <text evidence="1">The sequence shown here is derived from an EMBL/GenBank/DDBJ whole genome shotgun (WGS) entry which is preliminary data.</text>
</comment>
<sequence length="113" mass="12152">MDRVPSSTFYGNMGTAMGVLRDHGYPTDALKPPSLFNYLRSAQPPQTGQENGVVQKPSVTEGVKVELSRDSVEISVGPELAKSLKSADLGKLFESLYNTPQVKSALARINQAA</sequence>
<name>A0ABW2F135_9GAMM</name>
<dbReference type="EMBL" id="JBHSZP010000049">
    <property type="protein sequence ID" value="MFC7091926.1"/>
    <property type="molecule type" value="Genomic_DNA"/>
</dbReference>
<evidence type="ECO:0000313" key="2">
    <source>
        <dbReference type="Proteomes" id="UP001596411"/>
    </source>
</evidence>